<feature type="signal peptide" evidence="2">
    <location>
        <begin position="1"/>
        <end position="17"/>
    </location>
</feature>
<dbReference type="RefSeq" id="XP_052758458.1">
    <property type="nucleotide sequence ID" value="XM_052902498.1"/>
</dbReference>
<keyword evidence="1" id="KW-1015">Disulfide bond</keyword>
<dbReference type="Gene3D" id="2.40.10.10">
    <property type="entry name" value="Trypsin-like serine proteases"/>
    <property type="match status" value="1"/>
</dbReference>
<evidence type="ECO:0000259" key="3">
    <source>
        <dbReference type="PROSITE" id="PS50240"/>
    </source>
</evidence>
<dbReference type="InterPro" id="IPR001314">
    <property type="entry name" value="Peptidase_S1A"/>
</dbReference>
<dbReference type="PROSITE" id="PS50240">
    <property type="entry name" value="TRYPSIN_DOM"/>
    <property type="match status" value="1"/>
</dbReference>
<feature type="chain" id="PRO_5046450489" evidence="2">
    <location>
        <begin position="18"/>
        <end position="247"/>
    </location>
</feature>
<dbReference type="PANTHER" id="PTHR24250:SF27">
    <property type="entry name" value="ELASTASE 2 LIKE"/>
    <property type="match status" value="1"/>
</dbReference>
<dbReference type="InterPro" id="IPR009003">
    <property type="entry name" value="Peptidase_S1_PA"/>
</dbReference>
<evidence type="ECO:0000256" key="1">
    <source>
        <dbReference type="ARBA" id="ARBA00023157"/>
    </source>
</evidence>
<keyword evidence="4" id="KW-1185">Reference proteome</keyword>
<organism evidence="4 5">
    <name type="scientific">Galleria mellonella</name>
    <name type="common">Greater wax moth</name>
    <dbReference type="NCBI Taxonomy" id="7137"/>
    <lineage>
        <taxon>Eukaryota</taxon>
        <taxon>Metazoa</taxon>
        <taxon>Ecdysozoa</taxon>
        <taxon>Arthropoda</taxon>
        <taxon>Hexapoda</taxon>
        <taxon>Insecta</taxon>
        <taxon>Pterygota</taxon>
        <taxon>Neoptera</taxon>
        <taxon>Endopterygota</taxon>
        <taxon>Lepidoptera</taxon>
        <taxon>Glossata</taxon>
        <taxon>Ditrysia</taxon>
        <taxon>Pyraloidea</taxon>
        <taxon>Pyralidae</taxon>
        <taxon>Galleriinae</taxon>
        <taxon>Galleria</taxon>
    </lineage>
</organism>
<keyword evidence="2" id="KW-0732">Signal</keyword>
<dbReference type="Pfam" id="PF00089">
    <property type="entry name" value="Trypsin"/>
    <property type="match status" value="1"/>
</dbReference>
<evidence type="ECO:0000256" key="2">
    <source>
        <dbReference type="SAM" id="SignalP"/>
    </source>
</evidence>
<feature type="domain" description="Peptidase S1" evidence="3">
    <location>
        <begin position="23"/>
        <end position="229"/>
    </location>
</feature>
<dbReference type="Proteomes" id="UP001652740">
    <property type="component" value="Unplaced"/>
</dbReference>
<dbReference type="PANTHER" id="PTHR24250">
    <property type="entry name" value="CHYMOTRYPSIN-RELATED"/>
    <property type="match status" value="1"/>
</dbReference>
<dbReference type="InterPro" id="IPR043504">
    <property type="entry name" value="Peptidase_S1_PA_chymotrypsin"/>
</dbReference>
<dbReference type="GeneID" id="113520178"/>
<reference evidence="5" key="1">
    <citation type="submission" date="2025-08" db="UniProtKB">
        <authorList>
            <consortium name="RefSeq"/>
        </authorList>
    </citation>
    <scope>IDENTIFICATION</scope>
    <source>
        <tissue evidence="5">Whole larvae</tissue>
    </source>
</reference>
<accession>A0ABM3N4F6</accession>
<protein>
    <submittedName>
        <fullName evidence="5">Chymotrypsin BII-like</fullName>
    </submittedName>
</protein>
<dbReference type="InterPro" id="IPR001254">
    <property type="entry name" value="Trypsin_dom"/>
</dbReference>
<evidence type="ECO:0000313" key="4">
    <source>
        <dbReference type="Proteomes" id="UP001652740"/>
    </source>
</evidence>
<dbReference type="PRINTS" id="PR00722">
    <property type="entry name" value="CHYMOTRYPSIN"/>
</dbReference>
<evidence type="ECO:0000313" key="5">
    <source>
        <dbReference type="RefSeq" id="XP_052758458.1"/>
    </source>
</evidence>
<sequence>MKVFALFLLCLIAAAQSRSTGSKVGKSTLAEAGQNPSLVHLRIAIGSTGLLQTCAGSLINSRWILTTASCLNNVRFIWIRYGALEVISPELVTESSTVRINPNYNAQTGENNLALISINRNVESSDNIAPVSLADADGELPEAANFCAYGQEGEAPGERLSCINVDLSVGEDGSIVADSEDGEASRFDIGAPLIVDGVQYGILVSSEGDGAGTFLNLASYRDWIATETGGLSFHEQDEGLAVKFVDN</sequence>
<name>A0ABM3N4F6_GALME</name>
<dbReference type="SUPFAM" id="SSF50494">
    <property type="entry name" value="Trypsin-like serine proteases"/>
    <property type="match status" value="1"/>
</dbReference>
<gene>
    <name evidence="5" type="primary">LOC113520178</name>
</gene>
<dbReference type="SMART" id="SM00020">
    <property type="entry name" value="Tryp_SPc"/>
    <property type="match status" value="1"/>
</dbReference>
<proteinExistence type="predicted"/>